<proteinExistence type="predicted"/>
<gene>
    <name evidence="1" type="primary">BnaC06g26810D</name>
    <name evidence="1" type="ORF">GSBRNA2T00041582001</name>
</gene>
<evidence type="ECO:0000313" key="2">
    <source>
        <dbReference type="Proteomes" id="UP000028999"/>
    </source>
</evidence>
<dbReference type="PaxDb" id="3708-A0A078GW83"/>
<dbReference type="Proteomes" id="UP000028999">
    <property type="component" value="Unassembled WGS sequence"/>
</dbReference>
<evidence type="ECO:0000313" key="1">
    <source>
        <dbReference type="EMBL" id="CDY28893.1"/>
    </source>
</evidence>
<dbReference type="Gramene" id="CDY28893">
    <property type="protein sequence ID" value="CDY28893"/>
    <property type="gene ID" value="GSBRNA2T00041582001"/>
</dbReference>
<protein>
    <submittedName>
        <fullName evidence="1">BnaC06g26810D protein</fullName>
    </submittedName>
</protein>
<reference evidence="1 2" key="1">
    <citation type="journal article" date="2014" name="Science">
        <title>Plant genetics. Early allopolyploid evolution in the post-Neolithic Brassica napus oilseed genome.</title>
        <authorList>
            <person name="Chalhoub B."/>
            <person name="Denoeud F."/>
            <person name="Liu S."/>
            <person name="Parkin I.A."/>
            <person name="Tang H."/>
            <person name="Wang X."/>
            <person name="Chiquet J."/>
            <person name="Belcram H."/>
            <person name="Tong C."/>
            <person name="Samans B."/>
            <person name="Correa M."/>
            <person name="Da Silva C."/>
            <person name="Just J."/>
            <person name="Falentin C."/>
            <person name="Koh C.S."/>
            <person name="Le Clainche I."/>
            <person name="Bernard M."/>
            <person name="Bento P."/>
            <person name="Noel B."/>
            <person name="Labadie K."/>
            <person name="Alberti A."/>
            <person name="Charles M."/>
            <person name="Arnaud D."/>
            <person name="Guo H."/>
            <person name="Daviaud C."/>
            <person name="Alamery S."/>
            <person name="Jabbari K."/>
            <person name="Zhao M."/>
            <person name="Edger P.P."/>
            <person name="Chelaifa H."/>
            <person name="Tack D."/>
            <person name="Lassalle G."/>
            <person name="Mestiri I."/>
            <person name="Schnel N."/>
            <person name="Le Paslier M.C."/>
            <person name="Fan G."/>
            <person name="Renault V."/>
            <person name="Bayer P.E."/>
            <person name="Golicz A.A."/>
            <person name="Manoli S."/>
            <person name="Lee T.H."/>
            <person name="Thi V.H."/>
            <person name="Chalabi S."/>
            <person name="Hu Q."/>
            <person name="Fan C."/>
            <person name="Tollenaere R."/>
            <person name="Lu Y."/>
            <person name="Battail C."/>
            <person name="Shen J."/>
            <person name="Sidebottom C.H."/>
            <person name="Wang X."/>
            <person name="Canaguier A."/>
            <person name="Chauveau A."/>
            <person name="Berard A."/>
            <person name="Deniot G."/>
            <person name="Guan M."/>
            <person name="Liu Z."/>
            <person name="Sun F."/>
            <person name="Lim Y.P."/>
            <person name="Lyons E."/>
            <person name="Town C.D."/>
            <person name="Bancroft I."/>
            <person name="Wang X."/>
            <person name="Meng J."/>
            <person name="Ma J."/>
            <person name="Pires J.C."/>
            <person name="King G.J."/>
            <person name="Brunel D."/>
            <person name="Delourme R."/>
            <person name="Renard M."/>
            <person name="Aury J.M."/>
            <person name="Adams K.L."/>
            <person name="Batley J."/>
            <person name="Snowdon R.J."/>
            <person name="Tost J."/>
            <person name="Edwards D."/>
            <person name="Zhou Y."/>
            <person name="Hua W."/>
            <person name="Sharpe A.G."/>
            <person name="Paterson A.H."/>
            <person name="Guan C."/>
            <person name="Wincker P."/>
        </authorList>
    </citation>
    <scope>NUCLEOTIDE SEQUENCE [LARGE SCALE GENOMIC DNA]</scope>
    <source>
        <strain evidence="2">cv. Darmor-bzh</strain>
    </source>
</reference>
<name>A0A078GW83_BRANA</name>
<dbReference type="EMBL" id="LK032227">
    <property type="protein sequence ID" value="CDY28893.1"/>
    <property type="molecule type" value="Genomic_DNA"/>
</dbReference>
<sequence>MEMFLMLLGEIGWIYDAQIPRRDLVLWPAYWGRGTPSWVASSTVPGGGAWAGLNAPLSRCHRKSKLIATAFTRRRTSSSFPQPFIPLVLRLDSTFCFIACNLDSAISPGNSHVRVVTFSECP</sequence>
<accession>A0A078GW83</accession>
<dbReference type="AlphaFoldDB" id="A0A078GW83"/>
<organism evidence="1 2">
    <name type="scientific">Brassica napus</name>
    <name type="common">Rape</name>
    <dbReference type="NCBI Taxonomy" id="3708"/>
    <lineage>
        <taxon>Eukaryota</taxon>
        <taxon>Viridiplantae</taxon>
        <taxon>Streptophyta</taxon>
        <taxon>Embryophyta</taxon>
        <taxon>Tracheophyta</taxon>
        <taxon>Spermatophyta</taxon>
        <taxon>Magnoliopsida</taxon>
        <taxon>eudicotyledons</taxon>
        <taxon>Gunneridae</taxon>
        <taxon>Pentapetalae</taxon>
        <taxon>rosids</taxon>
        <taxon>malvids</taxon>
        <taxon>Brassicales</taxon>
        <taxon>Brassicaceae</taxon>
        <taxon>Brassiceae</taxon>
        <taxon>Brassica</taxon>
    </lineage>
</organism>
<keyword evidence="2" id="KW-1185">Reference proteome</keyword>